<sequence>MKLEEIVKTVEDAFQNPQYVNAKIRYVKSKEEADVCVSRNHTMSDYIVLGAFALFNSIEGKKSELKVYTQKDLKKETIGVWTGNTSYKEVSVESELFLQMFRPLDIIYDTLYKGYFKTMGVGLFMSTVLMHQFADEEAMPKEFMDELIFENFDDTIAAQQNIFTLMKKMTAASIAGMFQEWNHGNIN</sequence>
<reference evidence="1" key="2">
    <citation type="journal article" date="2021" name="PeerJ">
        <title>Extensive microbial diversity within the chicken gut microbiome revealed by metagenomics and culture.</title>
        <authorList>
            <person name="Gilroy R."/>
            <person name="Ravi A."/>
            <person name="Getino M."/>
            <person name="Pursley I."/>
            <person name="Horton D.L."/>
            <person name="Alikhan N.F."/>
            <person name="Baker D."/>
            <person name="Gharbi K."/>
            <person name="Hall N."/>
            <person name="Watson M."/>
            <person name="Adriaenssens E.M."/>
            <person name="Foster-Nyarko E."/>
            <person name="Jarju S."/>
            <person name="Secka A."/>
            <person name="Antonio M."/>
            <person name="Oren A."/>
            <person name="Chaudhuri R.R."/>
            <person name="La Ragione R."/>
            <person name="Hildebrand F."/>
            <person name="Pallen M.J."/>
        </authorList>
    </citation>
    <scope>NUCLEOTIDE SEQUENCE</scope>
    <source>
        <strain evidence="1">CHK195-15760</strain>
    </source>
</reference>
<organism evidence="1 2">
    <name type="scientific">Candidatus Merdicola faecigallinarum</name>
    <dbReference type="NCBI Taxonomy" id="2840862"/>
    <lineage>
        <taxon>Bacteria</taxon>
        <taxon>Bacillati</taxon>
        <taxon>Bacillota</taxon>
        <taxon>Clostridia</taxon>
        <taxon>Candidatus Merdicola</taxon>
    </lineage>
</organism>
<dbReference type="EMBL" id="DVNH01000005">
    <property type="protein sequence ID" value="HIU51093.1"/>
    <property type="molecule type" value="Genomic_DNA"/>
</dbReference>
<reference evidence="1" key="1">
    <citation type="submission" date="2020-10" db="EMBL/GenBank/DDBJ databases">
        <authorList>
            <person name="Gilroy R."/>
        </authorList>
    </citation>
    <scope>NUCLEOTIDE SEQUENCE</scope>
    <source>
        <strain evidence="1">CHK195-15760</strain>
    </source>
</reference>
<evidence type="ECO:0000313" key="1">
    <source>
        <dbReference type="EMBL" id="HIU51093.1"/>
    </source>
</evidence>
<dbReference type="AlphaFoldDB" id="A0A9D1M021"/>
<comment type="caution">
    <text evidence="1">The sequence shown here is derived from an EMBL/GenBank/DDBJ whole genome shotgun (WGS) entry which is preliminary data.</text>
</comment>
<gene>
    <name evidence="1" type="ORF">IAB70_00465</name>
</gene>
<proteinExistence type="predicted"/>
<evidence type="ECO:0000313" key="2">
    <source>
        <dbReference type="Proteomes" id="UP000824093"/>
    </source>
</evidence>
<dbReference type="Proteomes" id="UP000824093">
    <property type="component" value="Unassembled WGS sequence"/>
</dbReference>
<name>A0A9D1M021_9FIRM</name>
<protein>
    <submittedName>
        <fullName evidence="1">Uncharacterized protein</fullName>
    </submittedName>
</protein>
<accession>A0A9D1M021</accession>